<accession>A0ABT2NJ13</accession>
<name>A0ABT2NJ13_9RHOB</name>
<gene>
    <name evidence="2" type="ORF">N5I32_05230</name>
</gene>
<keyword evidence="3" id="KW-1185">Reference proteome</keyword>
<dbReference type="RefSeq" id="WP_261494340.1">
    <property type="nucleotide sequence ID" value="NZ_JAOCQF010000001.1"/>
</dbReference>
<proteinExistence type="predicted"/>
<organism evidence="2 3">
    <name type="scientific">Albidovulum sediminis</name>
    <dbReference type="NCBI Taxonomy" id="3066345"/>
    <lineage>
        <taxon>Bacteria</taxon>
        <taxon>Pseudomonadati</taxon>
        <taxon>Pseudomonadota</taxon>
        <taxon>Alphaproteobacteria</taxon>
        <taxon>Rhodobacterales</taxon>
        <taxon>Paracoccaceae</taxon>
        <taxon>Albidovulum</taxon>
    </lineage>
</organism>
<protein>
    <submittedName>
        <fullName evidence="2">Uncharacterized protein</fullName>
    </submittedName>
</protein>
<sequence>MGVVEDLGDDLAQRTLAAMEEIGDDRFYFQVAKVIGASSPTLEEAFLTAMRVRLAAARGRKFLDDALKARRGGGPIPLPPPDGAGAAAV</sequence>
<feature type="region of interest" description="Disordered" evidence="1">
    <location>
        <begin position="70"/>
        <end position="89"/>
    </location>
</feature>
<dbReference type="EMBL" id="JAOCQF010000001">
    <property type="protein sequence ID" value="MCT8328916.1"/>
    <property type="molecule type" value="Genomic_DNA"/>
</dbReference>
<evidence type="ECO:0000313" key="2">
    <source>
        <dbReference type="EMBL" id="MCT8328916.1"/>
    </source>
</evidence>
<dbReference type="Proteomes" id="UP001205601">
    <property type="component" value="Unassembled WGS sequence"/>
</dbReference>
<evidence type="ECO:0000313" key="3">
    <source>
        <dbReference type="Proteomes" id="UP001205601"/>
    </source>
</evidence>
<reference evidence="3" key="1">
    <citation type="submission" date="2023-07" db="EMBL/GenBank/DDBJ databases">
        <title>Defluviimonas sediminis sp. nov., isolated from mangrove sediment.</title>
        <authorList>
            <person name="Liu L."/>
            <person name="Li J."/>
            <person name="Huang Y."/>
            <person name="Pan J."/>
            <person name="Li M."/>
        </authorList>
    </citation>
    <scope>NUCLEOTIDE SEQUENCE [LARGE SCALE GENOMIC DNA]</scope>
    <source>
        <strain evidence="3">FT324</strain>
    </source>
</reference>
<evidence type="ECO:0000256" key="1">
    <source>
        <dbReference type="SAM" id="MobiDB-lite"/>
    </source>
</evidence>
<comment type="caution">
    <text evidence="2">The sequence shown here is derived from an EMBL/GenBank/DDBJ whole genome shotgun (WGS) entry which is preliminary data.</text>
</comment>